<name>A0AAN8WJI3_9MAGN</name>
<dbReference type="Proteomes" id="UP001370490">
    <property type="component" value="Unassembled WGS sequence"/>
</dbReference>
<organism evidence="2 3">
    <name type="scientific">Dillenia turbinata</name>
    <dbReference type="NCBI Taxonomy" id="194707"/>
    <lineage>
        <taxon>Eukaryota</taxon>
        <taxon>Viridiplantae</taxon>
        <taxon>Streptophyta</taxon>
        <taxon>Embryophyta</taxon>
        <taxon>Tracheophyta</taxon>
        <taxon>Spermatophyta</taxon>
        <taxon>Magnoliopsida</taxon>
        <taxon>eudicotyledons</taxon>
        <taxon>Gunneridae</taxon>
        <taxon>Pentapetalae</taxon>
        <taxon>Dilleniales</taxon>
        <taxon>Dilleniaceae</taxon>
        <taxon>Dillenia</taxon>
    </lineage>
</organism>
<evidence type="ECO:0000313" key="3">
    <source>
        <dbReference type="Proteomes" id="UP001370490"/>
    </source>
</evidence>
<sequence length="63" mass="6827">MLTCISCSKQMEEGGDEEGRGTPSTKEAVKSLTAQTDTDTLDMLNAALERYDTDCSVCFIDLS</sequence>
<feature type="region of interest" description="Disordered" evidence="1">
    <location>
        <begin position="10"/>
        <end position="34"/>
    </location>
</feature>
<keyword evidence="3" id="KW-1185">Reference proteome</keyword>
<reference evidence="2 3" key="1">
    <citation type="submission" date="2023-12" db="EMBL/GenBank/DDBJ databases">
        <title>A high-quality genome assembly for Dillenia turbinata (Dilleniales).</title>
        <authorList>
            <person name="Chanderbali A."/>
        </authorList>
    </citation>
    <scope>NUCLEOTIDE SEQUENCE [LARGE SCALE GENOMIC DNA]</scope>
    <source>
        <strain evidence="2">LSX21</strain>
        <tissue evidence="2">Leaf</tissue>
    </source>
</reference>
<comment type="caution">
    <text evidence="2">The sequence shown here is derived from an EMBL/GenBank/DDBJ whole genome shotgun (WGS) entry which is preliminary data.</text>
</comment>
<accession>A0AAN8WJI3</accession>
<protein>
    <submittedName>
        <fullName evidence="2">Uncharacterized protein</fullName>
    </submittedName>
</protein>
<dbReference type="EMBL" id="JBAMMX010000001">
    <property type="protein sequence ID" value="KAK6947322.1"/>
    <property type="molecule type" value="Genomic_DNA"/>
</dbReference>
<proteinExistence type="predicted"/>
<evidence type="ECO:0000256" key="1">
    <source>
        <dbReference type="SAM" id="MobiDB-lite"/>
    </source>
</evidence>
<gene>
    <name evidence="2" type="ORF">RJ641_000795</name>
</gene>
<evidence type="ECO:0000313" key="2">
    <source>
        <dbReference type="EMBL" id="KAK6947322.1"/>
    </source>
</evidence>
<dbReference type="AlphaFoldDB" id="A0AAN8WJI3"/>